<dbReference type="Proteomes" id="UP000825228">
    <property type="component" value="Unassembled WGS sequence"/>
</dbReference>
<organism evidence="3 4">
    <name type="scientific">Rhodococcoides corynebacterioides</name>
    <dbReference type="NCBI Taxonomy" id="53972"/>
    <lineage>
        <taxon>Bacteria</taxon>
        <taxon>Bacillati</taxon>
        <taxon>Actinomycetota</taxon>
        <taxon>Actinomycetes</taxon>
        <taxon>Mycobacteriales</taxon>
        <taxon>Nocardiaceae</taxon>
        <taxon>Rhodococcoides</taxon>
    </lineage>
</organism>
<gene>
    <name evidence="3" type="ORF">HQ603_12190</name>
</gene>
<dbReference type="RefSeq" id="WP_222684794.1">
    <property type="nucleotide sequence ID" value="NZ_JABUBT010000006.1"/>
</dbReference>
<protein>
    <recommendedName>
        <fullName evidence="5">Capsular polysaccharide biosynthesis protein</fullName>
    </recommendedName>
</protein>
<keyword evidence="2" id="KW-0812">Transmembrane</keyword>
<keyword evidence="2" id="KW-0472">Membrane</keyword>
<keyword evidence="2" id="KW-1133">Transmembrane helix</keyword>
<accession>A0ABS7P516</accession>
<feature type="transmembrane region" description="Helical" evidence="2">
    <location>
        <begin position="15"/>
        <end position="34"/>
    </location>
</feature>
<feature type="transmembrane region" description="Helical" evidence="2">
    <location>
        <begin position="185"/>
        <end position="205"/>
    </location>
</feature>
<reference evidence="3 4" key="1">
    <citation type="submission" date="2020-06" db="EMBL/GenBank/DDBJ databases">
        <title>Taxonomy, biology and ecology of Rhodococcus bacteria occurring in California pistachio and other woody hosts as revealed by genome sequence analyses.</title>
        <authorList>
            <person name="Gai Y."/>
            <person name="Riely B."/>
        </authorList>
    </citation>
    <scope>NUCLEOTIDE SEQUENCE [LARGE SCALE GENOMIC DNA]</scope>
    <source>
        <strain evidence="3 4">BP-281</strain>
    </source>
</reference>
<evidence type="ECO:0008006" key="5">
    <source>
        <dbReference type="Google" id="ProtNLM"/>
    </source>
</evidence>
<feature type="region of interest" description="Disordered" evidence="1">
    <location>
        <begin position="208"/>
        <end position="248"/>
    </location>
</feature>
<feature type="compositionally biased region" description="Basic and acidic residues" evidence="1">
    <location>
        <begin position="208"/>
        <end position="229"/>
    </location>
</feature>
<evidence type="ECO:0000313" key="4">
    <source>
        <dbReference type="Proteomes" id="UP000825228"/>
    </source>
</evidence>
<evidence type="ECO:0000256" key="1">
    <source>
        <dbReference type="SAM" id="MobiDB-lite"/>
    </source>
</evidence>
<name>A0ABS7P516_9NOCA</name>
<sequence>MDPHAALRTLLRHKWVALPFVVLTVALFAGALFFGPRVYQATSSYAMITPAVPGTVGVPGLPESTAIADNPYLRSADPTLVLQVGKTRLASDEVTGMLRSENLSTDFVVASGPATSTQILTVTAEAADPAVAVRTAQRLGEILDQQIRQVQLVNGASDTSLITVQTINRASTATEKVSGRLRTSAVAGLGGVVLLIAAISVARALDPTDRAGRPRREPGSVHESPRAREATVTGRATPGRIVPARPSR</sequence>
<comment type="caution">
    <text evidence="3">The sequence shown here is derived from an EMBL/GenBank/DDBJ whole genome shotgun (WGS) entry which is preliminary data.</text>
</comment>
<dbReference type="EMBL" id="JABUBU010000010">
    <property type="protein sequence ID" value="MBY6367518.1"/>
    <property type="molecule type" value="Genomic_DNA"/>
</dbReference>
<evidence type="ECO:0000256" key="2">
    <source>
        <dbReference type="SAM" id="Phobius"/>
    </source>
</evidence>
<keyword evidence="4" id="KW-1185">Reference proteome</keyword>
<proteinExistence type="predicted"/>
<evidence type="ECO:0000313" key="3">
    <source>
        <dbReference type="EMBL" id="MBY6367518.1"/>
    </source>
</evidence>